<comment type="similarity">
    <text evidence="3">In the N-terminal section; belongs to the leguminous lectin family.</text>
</comment>
<dbReference type="EC" id="2.7.11.1" evidence="5"/>
<keyword evidence="9" id="KW-0732">Signal</keyword>
<keyword evidence="11 19" id="KW-0547">Nucleotide-binding</keyword>
<name>A0AA88DC46_FICCA</name>
<protein>
    <recommendedName>
        <fullName evidence="5">non-specific serine/threonine protein kinase</fullName>
        <ecNumber evidence="5">2.7.11.1</ecNumber>
    </recommendedName>
</protein>
<keyword evidence="12" id="KW-0418">Kinase</keyword>
<dbReference type="Gene3D" id="1.10.510.10">
    <property type="entry name" value="Transferase(Phosphotransferase) domain 1"/>
    <property type="match status" value="1"/>
</dbReference>
<evidence type="ECO:0000256" key="7">
    <source>
        <dbReference type="ARBA" id="ARBA00022679"/>
    </source>
</evidence>
<dbReference type="InterPro" id="IPR013320">
    <property type="entry name" value="ConA-like_dom_sf"/>
</dbReference>
<dbReference type="SUPFAM" id="SSF56112">
    <property type="entry name" value="Protein kinase-like (PK-like)"/>
    <property type="match status" value="1"/>
</dbReference>
<evidence type="ECO:0000256" key="5">
    <source>
        <dbReference type="ARBA" id="ARBA00012513"/>
    </source>
</evidence>
<dbReference type="GO" id="GO:0005524">
    <property type="term" value="F:ATP binding"/>
    <property type="evidence" value="ECO:0007669"/>
    <property type="project" value="UniProtKB-UniRule"/>
</dbReference>
<dbReference type="SUPFAM" id="SSF49899">
    <property type="entry name" value="Concanavalin A-like lectins/glucanases"/>
    <property type="match status" value="1"/>
</dbReference>
<evidence type="ECO:0000256" key="3">
    <source>
        <dbReference type="ARBA" id="ARBA00008536"/>
    </source>
</evidence>
<dbReference type="Gene3D" id="2.60.120.200">
    <property type="match status" value="1"/>
</dbReference>
<evidence type="ECO:0000256" key="19">
    <source>
        <dbReference type="PROSITE-ProRule" id="PRU10141"/>
    </source>
</evidence>
<evidence type="ECO:0000256" key="6">
    <source>
        <dbReference type="ARBA" id="ARBA00022527"/>
    </source>
</evidence>
<dbReference type="EMBL" id="BTGU01000048">
    <property type="protein sequence ID" value="GMN53813.1"/>
    <property type="molecule type" value="Genomic_DNA"/>
</dbReference>
<evidence type="ECO:0000259" key="20">
    <source>
        <dbReference type="PROSITE" id="PS50011"/>
    </source>
</evidence>
<evidence type="ECO:0000256" key="14">
    <source>
        <dbReference type="ARBA" id="ARBA00022989"/>
    </source>
</evidence>
<dbReference type="InterPro" id="IPR001220">
    <property type="entry name" value="Legume_lectin_dom"/>
</dbReference>
<reference evidence="21" key="1">
    <citation type="submission" date="2023-07" db="EMBL/GenBank/DDBJ databases">
        <title>draft genome sequence of fig (Ficus carica).</title>
        <authorList>
            <person name="Takahashi T."/>
            <person name="Nishimura K."/>
        </authorList>
    </citation>
    <scope>NUCLEOTIDE SEQUENCE</scope>
</reference>
<feature type="binding site" evidence="19">
    <location>
        <position position="184"/>
    </location>
    <ligand>
        <name>ATP</name>
        <dbReference type="ChEBI" id="CHEBI:30616"/>
    </ligand>
</feature>
<evidence type="ECO:0000256" key="8">
    <source>
        <dbReference type="ARBA" id="ARBA00022692"/>
    </source>
</evidence>
<evidence type="ECO:0000256" key="9">
    <source>
        <dbReference type="ARBA" id="ARBA00022729"/>
    </source>
</evidence>
<dbReference type="PROSITE" id="PS00107">
    <property type="entry name" value="PROTEIN_KINASE_ATP"/>
    <property type="match status" value="1"/>
</dbReference>
<evidence type="ECO:0000256" key="15">
    <source>
        <dbReference type="ARBA" id="ARBA00023136"/>
    </source>
</evidence>
<keyword evidence="8" id="KW-0812">Transmembrane</keyword>
<dbReference type="AlphaFoldDB" id="A0AA88DC46"/>
<accession>A0AA88DC46</accession>
<evidence type="ECO:0000256" key="12">
    <source>
        <dbReference type="ARBA" id="ARBA00022777"/>
    </source>
</evidence>
<dbReference type="FunFam" id="1.10.510.10:FF:000108">
    <property type="entry name" value="L-type lectin-domain containing receptor kinase S.4"/>
    <property type="match status" value="1"/>
</dbReference>
<dbReference type="Pfam" id="PF00139">
    <property type="entry name" value="Lectin_legB"/>
    <property type="match status" value="1"/>
</dbReference>
<organism evidence="21 22">
    <name type="scientific">Ficus carica</name>
    <name type="common">Common fig</name>
    <dbReference type="NCBI Taxonomy" id="3494"/>
    <lineage>
        <taxon>Eukaryota</taxon>
        <taxon>Viridiplantae</taxon>
        <taxon>Streptophyta</taxon>
        <taxon>Embryophyta</taxon>
        <taxon>Tracheophyta</taxon>
        <taxon>Spermatophyta</taxon>
        <taxon>Magnoliopsida</taxon>
        <taxon>eudicotyledons</taxon>
        <taxon>Gunneridae</taxon>
        <taxon>Pentapetalae</taxon>
        <taxon>rosids</taxon>
        <taxon>fabids</taxon>
        <taxon>Rosales</taxon>
        <taxon>Moraceae</taxon>
        <taxon>Ficeae</taxon>
        <taxon>Ficus</taxon>
    </lineage>
</organism>
<dbReference type="Proteomes" id="UP001187192">
    <property type="component" value="Unassembled WGS sequence"/>
</dbReference>
<dbReference type="InterPro" id="IPR011009">
    <property type="entry name" value="Kinase-like_dom_sf"/>
</dbReference>
<dbReference type="Pfam" id="PF00069">
    <property type="entry name" value="Pkinase"/>
    <property type="match status" value="1"/>
</dbReference>
<evidence type="ECO:0000313" key="22">
    <source>
        <dbReference type="Proteomes" id="UP001187192"/>
    </source>
</evidence>
<dbReference type="PANTHER" id="PTHR27007">
    <property type="match status" value="1"/>
</dbReference>
<comment type="catalytic activity">
    <reaction evidence="18">
        <text>L-seryl-[protein] + ATP = O-phospho-L-seryl-[protein] + ADP + H(+)</text>
        <dbReference type="Rhea" id="RHEA:17989"/>
        <dbReference type="Rhea" id="RHEA-COMP:9863"/>
        <dbReference type="Rhea" id="RHEA-COMP:11604"/>
        <dbReference type="ChEBI" id="CHEBI:15378"/>
        <dbReference type="ChEBI" id="CHEBI:29999"/>
        <dbReference type="ChEBI" id="CHEBI:30616"/>
        <dbReference type="ChEBI" id="CHEBI:83421"/>
        <dbReference type="ChEBI" id="CHEBI:456216"/>
        <dbReference type="EC" id="2.7.11.1"/>
    </reaction>
</comment>
<keyword evidence="16" id="KW-0675">Receptor</keyword>
<dbReference type="GO" id="GO:0016020">
    <property type="term" value="C:membrane"/>
    <property type="evidence" value="ECO:0007669"/>
    <property type="project" value="UniProtKB-SubCell"/>
</dbReference>
<dbReference type="GO" id="GO:0030246">
    <property type="term" value="F:carbohydrate binding"/>
    <property type="evidence" value="ECO:0007669"/>
    <property type="project" value="UniProtKB-KW"/>
</dbReference>
<dbReference type="InterPro" id="IPR017441">
    <property type="entry name" value="Protein_kinase_ATP_BS"/>
</dbReference>
<dbReference type="SMART" id="SM00220">
    <property type="entry name" value="S_TKc"/>
    <property type="match status" value="1"/>
</dbReference>
<comment type="similarity">
    <text evidence="4">In the C-terminal section; belongs to the protein kinase superfamily. Ser/Thr protein kinase family.</text>
</comment>
<dbReference type="PROSITE" id="PS50011">
    <property type="entry name" value="PROTEIN_KINASE_DOM"/>
    <property type="match status" value="1"/>
</dbReference>
<evidence type="ECO:0000256" key="13">
    <source>
        <dbReference type="ARBA" id="ARBA00022840"/>
    </source>
</evidence>
<keyword evidence="15" id="KW-0472">Membrane</keyword>
<keyword evidence="10" id="KW-0430">Lectin</keyword>
<evidence type="ECO:0000256" key="2">
    <source>
        <dbReference type="ARBA" id="ARBA00007606"/>
    </source>
</evidence>
<keyword evidence="13 19" id="KW-0067">ATP-binding</keyword>
<comment type="similarity">
    <text evidence="2">Belongs to the leguminous lectin family.</text>
</comment>
<keyword evidence="14" id="KW-1133">Transmembrane helix</keyword>
<evidence type="ECO:0000256" key="1">
    <source>
        <dbReference type="ARBA" id="ARBA00004479"/>
    </source>
</evidence>
<evidence type="ECO:0000256" key="18">
    <source>
        <dbReference type="ARBA" id="ARBA00048679"/>
    </source>
</evidence>
<dbReference type="InterPro" id="IPR050528">
    <property type="entry name" value="L-type_Lectin-RKs"/>
</dbReference>
<keyword evidence="7" id="KW-0808">Transferase</keyword>
<gene>
    <name evidence="21" type="ORF">TIFTF001_022937</name>
</gene>
<evidence type="ECO:0000256" key="4">
    <source>
        <dbReference type="ARBA" id="ARBA00010217"/>
    </source>
</evidence>
<comment type="subcellular location">
    <subcellularLocation>
        <location evidence="1">Membrane</location>
        <topology evidence="1">Single-pass type I membrane protein</topology>
    </subcellularLocation>
</comment>
<sequence>MLPFSTSFIFSSSAPLYPNRDWAFAFVFFACFRYTRFKDNHVGLGGKSLTSYDSHEAGFWVGEDNNRFVNVNLHNRTNYQVWINLMDSRINVTVAPAGWRRPHRPLLSEFVNLSGVLLDHIKKEREREVKVENWELEDWPHRIGYREISLATDGFSDKTVIGSGGSGTVFNGVFPGGVKVAVKKISLESGLGMKRVFGRDFKLREIEAQKLGWTKSLDKRIFDCNESVLLTWEERVKVLKDVACGILYLHEGWEAKVLHRDIKASNELLDNEMNAKLGDFGLARMHHHGQLASTTRVVGTLGYMAPELVQTGRVSSQTYAFGFGVFVPEVVCGRRLIESRLPSLVDWVRRLMETGELLGALDKRLKSKSGYDIKEVEKLLLLGLLCVHPEPHGRPTMRQVVMILESGFDGADQTEENGMEAMLIGGRMEATSTSHWCFGGREEAHDTFEEIRHSLFSSASLEESDFIREGQ</sequence>
<dbReference type="Gene3D" id="3.30.200.20">
    <property type="entry name" value="Phosphorylase Kinase, domain 1"/>
    <property type="match status" value="1"/>
</dbReference>
<comment type="catalytic activity">
    <reaction evidence="17">
        <text>L-threonyl-[protein] + ATP = O-phospho-L-threonyl-[protein] + ADP + H(+)</text>
        <dbReference type="Rhea" id="RHEA:46608"/>
        <dbReference type="Rhea" id="RHEA-COMP:11060"/>
        <dbReference type="Rhea" id="RHEA-COMP:11605"/>
        <dbReference type="ChEBI" id="CHEBI:15378"/>
        <dbReference type="ChEBI" id="CHEBI:30013"/>
        <dbReference type="ChEBI" id="CHEBI:30616"/>
        <dbReference type="ChEBI" id="CHEBI:61977"/>
        <dbReference type="ChEBI" id="CHEBI:456216"/>
        <dbReference type="EC" id="2.7.11.1"/>
    </reaction>
</comment>
<keyword evidence="22" id="KW-1185">Reference proteome</keyword>
<evidence type="ECO:0000256" key="11">
    <source>
        <dbReference type="ARBA" id="ARBA00022741"/>
    </source>
</evidence>
<dbReference type="GO" id="GO:0004674">
    <property type="term" value="F:protein serine/threonine kinase activity"/>
    <property type="evidence" value="ECO:0007669"/>
    <property type="project" value="UniProtKB-KW"/>
</dbReference>
<dbReference type="InterPro" id="IPR000719">
    <property type="entry name" value="Prot_kinase_dom"/>
</dbReference>
<evidence type="ECO:0000256" key="10">
    <source>
        <dbReference type="ARBA" id="ARBA00022734"/>
    </source>
</evidence>
<evidence type="ECO:0000256" key="17">
    <source>
        <dbReference type="ARBA" id="ARBA00047899"/>
    </source>
</evidence>
<proteinExistence type="inferred from homology"/>
<keyword evidence="6" id="KW-0723">Serine/threonine-protein kinase</keyword>
<evidence type="ECO:0000256" key="16">
    <source>
        <dbReference type="ARBA" id="ARBA00023170"/>
    </source>
</evidence>
<feature type="domain" description="Protein kinase" evidence="20">
    <location>
        <begin position="155"/>
        <end position="408"/>
    </location>
</feature>
<comment type="caution">
    <text evidence="21">The sequence shown here is derived from an EMBL/GenBank/DDBJ whole genome shotgun (WGS) entry which is preliminary data.</text>
</comment>
<evidence type="ECO:0000313" key="21">
    <source>
        <dbReference type="EMBL" id="GMN53813.1"/>
    </source>
</evidence>